<keyword evidence="5" id="KW-0132">Cell division</keyword>
<dbReference type="EMBL" id="LR026963">
    <property type="protein sequence ID" value="VBB69678.1"/>
    <property type="molecule type" value="Genomic_DNA"/>
</dbReference>
<dbReference type="PROSITE" id="PS00211">
    <property type="entry name" value="ABC_TRANSPORTER_1"/>
    <property type="match status" value="1"/>
</dbReference>
<dbReference type="InterPro" id="IPR003439">
    <property type="entry name" value="ABC_transporter-like_ATP-bd"/>
</dbReference>
<dbReference type="PANTHER" id="PTHR24220">
    <property type="entry name" value="IMPORT ATP-BINDING PROTEIN"/>
    <property type="match status" value="1"/>
</dbReference>
<reference evidence="5" key="1">
    <citation type="submission" date="2018-10" db="EMBL/GenBank/DDBJ databases">
        <authorList>
            <person name="Gruber-Vodicka H."/>
            <person name="Jaeckle O."/>
        </authorList>
    </citation>
    <scope>NUCLEOTIDE SEQUENCE</scope>
</reference>
<evidence type="ECO:0000256" key="2">
    <source>
        <dbReference type="ARBA" id="ARBA00022741"/>
    </source>
</evidence>
<dbReference type="GO" id="GO:0005524">
    <property type="term" value="F:ATP binding"/>
    <property type="evidence" value="ECO:0007669"/>
    <property type="project" value="UniProtKB-KW"/>
</dbReference>
<keyword evidence="5" id="KW-0131">Cell cycle</keyword>
<dbReference type="SMART" id="SM00382">
    <property type="entry name" value="AAA"/>
    <property type="match status" value="1"/>
</dbReference>
<dbReference type="InterPro" id="IPR017871">
    <property type="entry name" value="ABC_transporter-like_CS"/>
</dbReference>
<dbReference type="Gene3D" id="3.40.50.300">
    <property type="entry name" value="P-loop containing nucleotide triphosphate hydrolases"/>
    <property type="match status" value="1"/>
</dbReference>
<dbReference type="AlphaFoldDB" id="A0A484HBZ3"/>
<evidence type="ECO:0000256" key="3">
    <source>
        <dbReference type="ARBA" id="ARBA00022840"/>
    </source>
</evidence>
<dbReference type="SUPFAM" id="SSF52540">
    <property type="entry name" value="P-loop containing nucleoside triphosphate hydrolases"/>
    <property type="match status" value="1"/>
</dbReference>
<keyword evidence="3 5" id="KW-0067">ATP-binding</keyword>
<evidence type="ECO:0000256" key="1">
    <source>
        <dbReference type="ARBA" id="ARBA00005417"/>
    </source>
</evidence>
<keyword evidence="2" id="KW-0547">Nucleotide-binding</keyword>
<dbReference type="FunFam" id="3.40.50.300:FF:000056">
    <property type="entry name" value="Cell division ATP-binding protein FtsE"/>
    <property type="match status" value="1"/>
</dbReference>
<dbReference type="InterPro" id="IPR015854">
    <property type="entry name" value="ABC_transpr_LolD-like"/>
</dbReference>
<feature type="domain" description="ABC transporter" evidence="4">
    <location>
        <begin position="11"/>
        <end position="238"/>
    </location>
</feature>
<dbReference type="GO" id="GO:0022857">
    <property type="term" value="F:transmembrane transporter activity"/>
    <property type="evidence" value="ECO:0007669"/>
    <property type="project" value="TreeGrafter"/>
</dbReference>
<dbReference type="InterPro" id="IPR003593">
    <property type="entry name" value="AAA+_ATPase"/>
</dbReference>
<proteinExistence type="inferred from homology"/>
<gene>
    <name evidence="5" type="ORF">RIEGSTA812A_PEG_1151</name>
</gene>
<organism evidence="5">
    <name type="scientific">invertebrate metagenome</name>
    <dbReference type="NCBI Taxonomy" id="1711999"/>
    <lineage>
        <taxon>unclassified sequences</taxon>
        <taxon>metagenomes</taxon>
        <taxon>organismal metagenomes</taxon>
    </lineage>
</organism>
<comment type="similarity">
    <text evidence="1">Belongs to the ABC transporter superfamily.</text>
</comment>
<dbReference type="GO" id="GO:0005886">
    <property type="term" value="C:plasma membrane"/>
    <property type="evidence" value="ECO:0007669"/>
    <property type="project" value="TreeGrafter"/>
</dbReference>
<dbReference type="GO" id="GO:0016887">
    <property type="term" value="F:ATP hydrolysis activity"/>
    <property type="evidence" value="ECO:0007669"/>
    <property type="project" value="InterPro"/>
</dbReference>
<sequence>MPNTSHSSMVVRFEGVGLQYRHGQEDILRNITFSLTAGSFAFLTGPSGSGKSSLLSLMYLAKRPSRGFASLFGQDISLIRRQALPAIRRRLGVVFQEFRLLDHLSTLDNVALPLRVAGMREEEIMKHVPEILAWIGLANYLHAKPPTLSGGQKQRMAIARAVIGRPDLLLADEPTGSVDDCIARRILHLFIELNKLGTTIIIATHNEHLVRRFNFPCMHLESGSLIHTPDQDSAISGGS</sequence>
<evidence type="ECO:0000259" key="4">
    <source>
        <dbReference type="PROSITE" id="PS50893"/>
    </source>
</evidence>
<accession>A0A484HBZ3</accession>
<evidence type="ECO:0000313" key="5">
    <source>
        <dbReference type="EMBL" id="VBB69678.1"/>
    </source>
</evidence>
<dbReference type="PANTHER" id="PTHR24220:SF470">
    <property type="entry name" value="CELL DIVISION ATP-BINDING PROTEIN FTSE"/>
    <property type="match status" value="1"/>
</dbReference>
<name>A0A484HBZ3_9ZZZZ</name>
<dbReference type="PROSITE" id="PS50893">
    <property type="entry name" value="ABC_TRANSPORTER_2"/>
    <property type="match status" value="1"/>
</dbReference>
<dbReference type="GO" id="GO:0051301">
    <property type="term" value="P:cell division"/>
    <property type="evidence" value="ECO:0007669"/>
    <property type="project" value="UniProtKB-KW"/>
</dbReference>
<protein>
    <submittedName>
        <fullName evidence="5">Cell division transporter, ATP-binding protein FtsE (TC 3.A.5.1.1)</fullName>
    </submittedName>
</protein>
<dbReference type="Pfam" id="PF00005">
    <property type="entry name" value="ABC_tran"/>
    <property type="match status" value="1"/>
</dbReference>
<dbReference type="InterPro" id="IPR027417">
    <property type="entry name" value="P-loop_NTPase"/>
</dbReference>